<dbReference type="PANTHER" id="PTHR47955:SF14">
    <property type="entry name" value="OS01G0543600 PROTEIN"/>
    <property type="match status" value="1"/>
</dbReference>
<evidence type="ECO:0000256" key="1">
    <source>
        <dbReference type="ARBA" id="ARBA00010617"/>
    </source>
</evidence>
<dbReference type="SUPFAM" id="SSF48264">
    <property type="entry name" value="Cytochrome P450"/>
    <property type="match status" value="1"/>
</dbReference>
<dbReference type="InterPro" id="IPR036396">
    <property type="entry name" value="Cyt_P450_sf"/>
</dbReference>
<evidence type="ECO:0000313" key="5">
    <source>
        <dbReference type="EMBL" id="KAK8959493.1"/>
    </source>
</evidence>
<dbReference type="PROSITE" id="PS00086">
    <property type="entry name" value="CYTOCHROME_P450"/>
    <property type="match status" value="1"/>
</dbReference>
<dbReference type="InterPro" id="IPR017972">
    <property type="entry name" value="Cyt_P450_CS"/>
</dbReference>
<name>A0ABR2M630_9ASPA</name>
<dbReference type="PRINTS" id="PR00463">
    <property type="entry name" value="EP450I"/>
</dbReference>
<organism evidence="5 6">
    <name type="scientific">Platanthera guangdongensis</name>
    <dbReference type="NCBI Taxonomy" id="2320717"/>
    <lineage>
        <taxon>Eukaryota</taxon>
        <taxon>Viridiplantae</taxon>
        <taxon>Streptophyta</taxon>
        <taxon>Embryophyta</taxon>
        <taxon>Tracheophyta</taxon>
        <taxon>Spermatophyta</taxon>
        <taxon>Magnoliopsida</taxon>
        <taxon>Liliopsida</taxon>
        <taxon>Asparagales</taxon>
        <taxon>Orchidaceae</taxon>
        <taxon>Orchidoideae</taxon>
        <taxon>Orchideae</taxon>
        <taxon>Orchidinae</taxon>
        <taxon>Platanthera</taxon>
    </lineage>
</organism>
<dbReference type="InterPro" id="IPR001128">
    <property type="entry name" value="Cyt_P450"/>
</dbReference>
<dbReference type="PANTHER" id="PTHR47955">
    <property type="entry name" value="CYTOCHROME P450 FAMILY 71 PROTEIN"/>
    <property type="match status" value="1"/>
</dbReference>
<gene>
    <name evidence="5" type="primary">CYP71A9</name>
    <name evidence="5" type="ORF">KSP40_PGU005297</name>
</gene>
<comment type="caution">
    <text evidence="5">The sequence shown here is derived from an EMBL/GenBank/DDBJ whole genome shotgun (WGS) entry which is preliminary data.</text>
</comment>
<keyword evidence="2 4" id="KW-0479">Metal-binding</keyword>
<keyword evidence="4" id="KW-0560">Oxidoreductase</keyword>
<dbReference type="Proteomes" id="UP001412067">
    <property type="component" value="Unassembled WGS sequence"/>
</dbReference>
<protein>
    <submittedName>
        <fullName evidence="5">Cytochrome P450 71A9</fullName>
    </submittedName>
</protein>
<comment type="similarity">
    <text evidence="1 4">Belongs to the cytochrome P450 family.</text>
</comment>
<keyword evidence="6" id="KW-1185">Reference proteome</keyword>
<evidence type="ECO:0000256" key="3">
    <source>
        <dbReference type="ARBA" id="ARBA00023004"/>
    </source>
</evidence>
<keyword evidence="4" id="KW-0503">Monooxygenase</keyword>
<proteinExistence type="inferred from homology"/>
<dbReference type="InterPro" id="IPR002401">
    <property type="entry name" value="Cyt_P450_E_grp-I"/>
</dbReference>
<dbReference type="PRINTS" id="PR00385">
    <property type="entry name" value="P450"/>
</dbReference>
<keyword evidence="4" id="KW-0349">Heme</keyword>
<evidence type="ECO:0000256" key="2">
    <source>
        <dbReference type="ARBA" id="ARBA00022723"/>
    </source>
</evidence>
<dbReference type="EMBL" id="JBBWWR010000011">
    <property type="protein sequence ID" value="KAK8959493.1"/>
    <property type="molecule type" value="Genomic_DNA"/>
</dbReference>
<evidence type="ECO:0000313" key="6">
    <source>
        <dbReference type="Proteomes" id="UP001412067"/>
    </source>
</evidence>
<reference evidence="5 6" key="1">
    <citation type="journal article" date="2022" name="Nat. Plants">
        <title>Genomes of leafy and leafless Platanthera orchids illuminate the evolution of mycoheterotrophy.</title>
        <authorList>
            <person name="Li M.H."/>
            <person name="Liu K.W."/>
            <person name="Li Z."/>
            <person name="Lu H.C."/>
            <person name="Ye Q.L."/>
            <person name="Zhang D."/>
            <person name="Wang J.Y."/>
            <person name="Li Y.F."/>
            <person name="Zhong Z.M."/>
            <person name="Liu X."/>
            <person name="Yu X."/>
            <person name="Liu D.K."/>
            <person name="Tu X.D."/>
            <person name="Liu B."/>
            <person name="Hao Y."/>
            <person name="Liao X.Y."/>
            <person name="Jiang Y.T."/>
            <person name="Sun W.H."/>
            <person name="Chen J."/>
            <person name="Chen Y.Q."/>
            <person name="Ai Y."/>
            <person name="Zhai J.W."/>
            <person name="Wu S.S."/>
            <person name="Zhou Z."/>
            <person name="Hsiao Y.Y."/>
            <person name="Wu W.L."/>
            <person name="Chen Y.Y."/>
            <person name="Lin Y.F."/>
            <person name="Hsu J.L."/>
            <person name="Li C.Y."/>
            <person name="Wang Z.W."/>
            <person name="Zhao X."/>
            <person name="Zhong W.Y."/>
            <person name="Ma X.K."/>
            <person name="Ma L."/>
            <person name="Huang J."/>
            <person name="Chen G.Z."/>
            <person name="Huang M.Z."/>
            <person name="Huang L."/>
            <person name="Peng D.H."/>
            <person name="Luo Y.B."/>
            <person name="Zou S.Q."/>
            <person name="Chen S.P."/>
            <person name="Lan S."/>
            <person name="Tsai W.C."/>
            <person name="Van de Peer Y."/>
            <person name="Liu Z.J."/>
        </authorList>
    </citation>
    <scope>NUCLEOTIDE SEQUENCE [LARGE SCALE GENOMIC DNA]</scope>
    <source>
        <strain evidence="5">Lor288</strain>
    </source>
</reference>
<dbReference type="Gene3D" id="1.10.630.10">
    <property type="entry name" value="Cytochrome P450"/>
    <property type="match status" value="1"/>
</dbReference>
<sequence length="512" mass="58138">MIMSPAALLSALLLLPLFFFILAEWRRRISRYSISKKLPLPPSPPGLPFIGNLHELGSLPHQSLSLLSNKHGPLMLLHLGPIPTVVVSSPAVAQHFMKIHDTVFASRPSLKSSRALSYNNIDVAFSPYGDCWRQMRKISMCHLLSAKMVQSFASVRREEVAALLRRVSDHDGTVLCVTEMLNELVSNVLCRVVVGSSMGDERRRLISTLVQQNSIFNTKVFVEDFFPRLRWLDWILGLDDKLKRHVKAWDSLLEDFIQDHSISSNNSNNIIHPSADRTDFIDVLLQLQKDPNLDFVLTRDHIKSTLLDMFAAGTDTSFIVLDWSMAELIRNPKVMKKVQDEVRAVAGGEEMINEEHLPKMSYLKAVVKEVLRLHPPIPLLLPRESTEECQIQGYHIPKQTRVIVNAWSMGRDAAYWEDPEEFKPERFAGSALDFKGREFQFIPFGAGRRICPGMSFAIVVVELALANLLRRFDWKLPNGMAIEDMNMEDSPGLVALRRQKLELVPLLVQNIH</sequence>
<keyword evidence="3 4" id="KW-0408">Iron</keyword>
<accession>A0ABR2M630</accession>
<dbReference type="CDD" id="cd11072">
    <property type="entry name" value="CYP71-like"/>
    <property type="match status" value="1"/>
</dbReference>
<dbReference type="Pfam" id="PF00067">
    <property type="entry name" value="p450"/>
    <property type="match status" value="1"/>
</dbReference>
<evidence type="ECO:0000256" key="4">
    <source>
        <dbReference type="RuleBase" id="RU000461"/>
    </source>
</evidence>